<organism evidence="2 3">
    <name type="scientific">Pedobacter rhizosphaerae</name>
    <dbReference type="NCBI Taxonomy" id="390241"/>
    <lineage>
        <taxon>Bacteria</taxon>
        <taxon>Pseudomonadati</taxon>
        <taxon>Bacteroidota</taxon>
        <taxon>Sphingobacteriia</taxon>
        <taxon>Sphingobacteriales</taxon>
        <taxon>Sphingobacteriaceae</taxon>
        <taxon>Pedobacter</taxon>
    </lineage>
</organism>
<dbReference type="InterPro" id="IPR000073">
    <property type="entry name" value="AB_hydrolase_1"/>
</dbReference>
<dbReference type="SUPFAM" id="SSF53474">
    <property type="entry name" value="alpha/beta-Hydrolases"/>
    <property type="match status" value="1"/>
</dbReference>
<dbReference type="InterPro" id="IPR029058">
    <property type="entry name" value="AB_hydrolase_fold"/>
</dbReference>
<dbReference type="STRING" id="390241.SAMN04488023_10872"/>
<name>A0A1H9NSL9_9SPHI</name>
<dbReference type="RefSeq" id="WP_090883480.1">
    <property type="nucleotide sequence ID" value="NZ_FOGG01000008.1"/>
</dbReference>
<protein>
    <recommendedName>
        <fullName evidence="1">AB hydrolase-1 domain-containing protein</fullName>
    </recommendedName>
</protein>
<dbReference type="EMBL" id="FOGG01000008">
    <property type="protein sequence ID" value="SER38323.1"/>
    <property type="molecule type" value="Genomic_DNA"/>
</dbReference>
<feature type="domain" description="AB hydrolase-1" evidence="1">
    <location>
        <begin position="33"/>
        <end position="251"/>
    </location>
</feature>
<dbReference type="Proteomes" id="UP000199572">
    <property type="component" value="Unassembled WGS sequence"/>
</dbReference>
<evidence type="ECO:0000313" key="2">
    <source>
        <dbReference type="EMBL" id="SER38323.1"/>
    </source>
</evidence>
<evidence type="ECO:0000313" key="3">
    <source>
        <dbReference type="Proteomes" id="UP000199572"/>
    </source>
</evidence>
<sequence length="275" mass="30691">MITQSNFSLTGADGKLIIGDITFDDKNPNTPIILFVHGFKGFKDWGAHNLVARYFAANGYRYIKFNLSHSGVPADNPMDVTDLESFANNTVSKELFDLNAVLDFIEKSYGKDVQLNLIGHSRGGGLTIIEAANDLRINKLITWSAISGFNSLWKKEQEADWRKTGKIEVTNARTQEQMPLNVTLLEDFEANAETLNILNAAKRINIPWLIIQGDEDVNVAFETAQKLAEANPGSRLVKIEGANHVYGASQPYENDNLPPLLFKVCEKCLVFLREE</sequence>
<dbReference type="Gene3D" id="3.40.50.1820">
    <property type="entry name" value="alpha/beta hydrolase"/>
    <property type="match status" value="1"/>
</dbReference>
<dbReference type="AlphaFoldDB" id="A0A1H9NSL9"/>
<keyword evidence="3" id="KW-1185">Reference proteome</keyword>
<proteinExistence type="predicted"/>
<dbReference type="OrthoDB" id="9808543at2"/>
<accession>A0A1H9NSL9</accession>
<gene>
    <name evidence="2" type="ORF">SAMN04488023_10872</name>
</gene>
<evidence type="ECO:0000259" key="1">
    <source>
        <dbReference type="Pfam" id="PF12697"/>
    </source>
</evidence>
<reference evidence="2 3" key="1">
    <citation type="submission" date="2016-10" db="EMBL/GenBank/DDBJ databases">
        <authorList>
            <person name="de Groot N.N."/>
        </authorList>
    </citation>
    <scope>NUCLEOTIDE SEQUENCE [LARGE SCALE GENOMIC DNA]</scope>
    <source>
        <strain evidence="2 3">DSM 18610</strain>
    </source>
</reference>
<dbReference type="Pfam" id="PF12697">
    <property type="entry name" value="Abhydrolase_6"/>
    <property type="match status" value="1"/>
</dbReference>